<evidence type="ECO:0000313" key="3">
    <source>
        <dbReference type="EMBL" id="CAD2179822.1"/>
    </source>
</evidence>
<keyword evidence="1" id="KW-0175">Coiled coil</keyword>
<protein>
    <submittedName>
        <fullName evidence="3">Uncharacterized protein</fullName>
    </submittedName>
</protein>
<feature type="compositionally biased region" description="Acidic residues" evidence="2">
    <location>
        <begin position="1"/>
        <end position="11"/>
    </location>
</feature>
<dbReference type="Proteomes" id="UP000580250">
    <property type="component" value="Unassembled WGS sequence"/>
</dbReference>
<evidence type="ECO:0000256" key="1">
    <source>
        <dbReference type="SAM" id="Coils"/>
    </source>
</evidence>
<reference evidence="3 4" key="1">
    <citation type="submission" date="2020-08" db="EMBL/GenBank/DDBJ databases">
        <authorList>
            <person name="Koutsovoulos G."/>
            <person name="Danchin GJ E."/>
        </authorList>
    </citation>
    <scope>NUCLEOTIDE SEQUENCE [LARGE SCALE GENOMIC DNA]</scope>
</reference>
<dbReference type="AlphaFoldDB" id="A0A6V7VYE4"/>
<accession>A0A6V7VYE4</accession>
<organism evidence="3 4">
    <name type="scientific">Meloidogyne enterolobii</name>
    <name type="common">Root-knot nematode worm</name>
    <name type="synonym">Meloidogyne mayaguensis</name>
    <dbReference type="NCBI Taxonomy" id="390850"/>
    <lineage>
        <taxon>Eukaryota</taxon>
        <taxon>Metazoa</taxon>
        <taxon>Ecdysozoa</taxon>
        <taxon>Nematoda</taxon>
        <taxon>Chromadorea</taxon>
        <taxon>Rhabditida</taxon>
        <taxon>Tylenchina</taxon>
        <taxon>Tylenchomorpha</taxon>
        <taxon>Tylenchoidea</taxon>
        <taxon>Meloidogynidae</taxon>
        <taxon>Meloidogyninae</taxon>
        <taxon>Meloidogyne</taxon>
    </lineage>
</organism>
<feature type="coiled-coil region" evidence="1">
    <location>
        <begin position="34"/>
        <end position="90"/>
    </location>
</feature>
<dbReference type="EMBL" id="CAJEWN010000354">
    <property type="protein sequence ID" value="CAD2179822.1"/>
    <property type="molecule type" value="Genomic_DNA"/>
</dbReference>
<evidence type="ECO:0000313" key="4">
    <source>
        <dbReference type="Proteomes" id="UP000580250"/>
    </source>
</evidence>
<dbReference type="Gene3D" id="2.60.120.920">
    <property type="match status" value="1"/>
</dbReference>
<evidence type="ECO:0000256" key="2">
    <source>
        <dbReference type="SAM" id="MobiDB-lite"/>
    </source>
</evidence>
<dbReference type="InterPro" id="IPR043136">
    <property type="entry name" value="B30.2/SPRY_sf"/>
</dbReference>
<name>A0A6V7VYE4_MELEN</name>
<comment type="caution">
    <text evidence="3">The sequence shown here is derived from an EMBL/GenBank/DDBJ whole genome shotgun (WGS) entry which is preliminary data.</text>
</comment>
<feature type="region of interest" description="Disordered" evidence="2">
    <location>
        <begin position="1"/>
        <end position="24"/>
    </location>
</feature>
<sequence length="292" mass="33896">MKEDISSDSDYELIQSKGDLKQENEMENKNVFEKQENQINVEELKQTFQQMIDEIKIENSKQNSVLKGIIEQKDEKIIYLENKVKQMEESTNKNFGELTEELERINNLDKQLSFVQIANKWKEIEGKCCEANCITTEKPIGNCIKGSGFVSLINDENIEYIEYVKKDDSYVTNMLTSINAENSFNKPKDCLDYSIFYFEIKYKIKEEKNIDNLRSLVFGLKNSKNNFVKLDITSKTISFNVQNKDALDCRVCLKTIWNSNDIVGCGLVYPPSSIDDRPYIFFTHNGKKLAKQ</sequence>
<gene>
    <name evidence="3" type="ORF">MENT_LOCUS31854</name>
</gene>
<proteinExistence type="predicted"/>
<dbReference type="OrthoDB" id="5903883at2759"/>